<organism evidence="1 2">
    <name type="scientific">Crepidotus variabilis</name>
    <dbReference type="NCBI Taxonomy" id="179855"/>
    <lineage>
        <taxon>Eukaryota</taxon>
        <taxon>Fungi</taxon>
        <taxon>Dikarya</taxon>
        <taxon>Basidiomycota</taxon>
        <taxon>Agaricomycotina</taxon>
        <taxon>Agaricomycetes</taxon>
        <taxon>Agaricomycetidae</taxon>
        <taxon>Agaricales</taxon>
        <taxon>Agaricineae</taxon>
        <taxon>Crepidotaceae</taxon>
        <taxon>Crepidotus</taxon>
    </lineage>
</organism>
<dbReference type="OrthoDB" id="2788229at2759"/>
<dbReference type="AlphaFoldDB" id="A0A9P6JM94"/>
<evidence type="ECO:0000313" key="2">
    <source>
        <dbReference type="Proteomes" id="UP000807306"/>
    </source>
</evidence>
<evidence type="ECO:0000313" key="1">
    <source>
        <dbReference type="EMBL" id="KAF9525916.1"/>
    </source>
</evidence>
<dbReference type="SUPFAM" id="SSF81383">
    <property type="entry name" value="F-box domain"/>
    <property type="match status" value="1"/>
</dbReference>
<accession>A0A9P6JM94</accession>
<dbReference type="Proteomes" id="UP000807306">
    <property type="component" value="Unassembled WGS sequence"/>
</dbReference>
<keyword evidence="2" id="KW-1185">Reference proteome</keyword>
<dbReference type="InterPro" id="IPR036047">
    <property type="entry name" value="F-box-like_dom_sf"/>
</dbReference>
<dbReference type="EMBL" id="MU157878">
    <property type="protein sequence ID" value="KAF9525916.1"/>
    <property type="molecule type" value="Genomic_DNA"/>
</dbReference>
<sequence length="267" mass="30139">MSLPTEILNHILSFLRRDVKSLKACARASPLLVPLAERHLYAQIVLLPRLSGDVFSDHDLYFNLSQLAKLIRTRPHVAPCIESIRVMITYQDLMAWLYPPISGFADHGSPPHLPSLKVFAVTLRGLRFKPIRWNLFPETLRAYLENMIHLPTIEEITIQGVLGFPLKILNGCWKLGSLELDGGGCILDPKAIQLSSPPEGIISHPPRVRLRHLYLQRGDGPIDEIVSWLKPERPHLAVGTPESNLEHLLLHFGGAYSGYWQEHEINS</sequence>
<dbReference type="CDD" id="cd09917">
    <property type="entry name" value="F-box_SF"/>
    <property type="match status" value="1"/>
</dbReference>
<evidence type="ECO:0008006" key="3">
    <source>
        <dbReference type="Google" id="ProtNLM"/>
    </source>
</evidence>
<comment type="caution">
    <text evidence="1">The sequence shown here is derived from an EMBL/GenBank/DDBJ whole genome shotgun (WGS) entry which is preliminary data.</text>
</comment>
<gene>
    <name evidence="1" type="ORF">CPB83DRAFT_512942</name>
</gene>
<reference evidence="1" key="1">
    <citation type="submission" date="2020-11" db="EMBL/GenBank/DDBJ databases">
        <authorList>
            <consortium name="DOE Joint Genome Institute"/>
            <person name="Ahrendt S."/>
            <person name="Riley R."/>
            <person name="Andreopoulos W."/>
            <person name="Labutti K."/>
            <person name="Pangilinan J."/>
            <person name="Ruiz-Duenas F.J."/>
            <person name="Barrasa J.M."/>
            <person name="Sanchez-Garcia M."/>
            <person name="Camarero S."/>
            <person name="Miyauchi S."/>
            <person name="Serrano A."/>
            <person name="Linde D."/>
            <person name="Babiker R."/>
            <person name="Drula E."/>
            <person name="Ayuso-Fernandez I."/>
            <person name="Pacheco R."/>
            <person name="Padilla G."/>
            <person name="Ferreira P."/>
            <person name="Barriuso J."/>
            <person name="Kellner H."/>
            <person name="Castanera R."/>
            <person name="Alfaro M."/>
            <person name="Ramirez L."/>
            <person name="Pisabarro A.G."/>
            <person name="Kuo A."/>
            <person name="Tritt A."/>
            <person name="Lipzen A."/>
            <person name="He G."/>
            <person name="Yan M."/>
            <person name="Ng V."/>
            <person name="Cullen D."/>
            <person name="Martin F."/>
            <person name="Rosso M.-N."/>
            <person name="Henrissat B."/>
            <person name="Hibbett D."/>
            <person name="Martinez A.T."/>
            <person name="Grigoriev I.V."/>
        </authorList>
    </citation>
    <scope>NUCLEOTIDE SEQUENCE</scope>
    <source>
        <strain evidence="1">CBS 506.95</strain>
    </source>
</reference>
<proteinExistence type="predicted"/>
<protein>
    <recommendedName>
        <fullName evidence="3">F-box domain-containing protein</fullName>
    </recommendedName>
</protein>
<name>A0A9P6JM94_9AGAR</name>